<keyword evidence="3" id="KW-1185">Reference proteome</keyword>
<dbReference type="AlphaFoldDB" id="A0A5N6TMZ6"/>
<reference evidence="2 3" key="1">
    <citation type="submission" date="2019-04" db="EMBL/GenBank/DDBJ databases">
        <title>Friends and foes A comparative genomics study of 23 Aspergillus species from section Flavi.</title>
        <authorList>
            <consortium name="DOE Joint Genome Institute"/>
            <person name="Kjaerbolling I."/>
            <person name="Vesth T."/>
            <person name="Frisvad J.C."/>
            <person name="Nybo J.L."/>
            <person name="Theobald S."/>
            <person name="Kildgaard S."/>
            <person name="Isbrandt T."/>
            <person name="Kuo A."/>
            <person name="Sato A."/>
            <person name="Lyhne E.K."/>
            <person name="Kogle M.E."/>
            <person name="Wiebenga A."/>
            <person name="Kun R.S."/>
            <person name="Lubbers R.J."/>
            <person name="Makela M.R."/>
            <person name="Barry K."/>
            <person name="Chovatia M."/>
            <person name="Clum A."/>
            <person name="Daum C."/>
            <person name="Haridas S."/>
            <person name="He G."/>
            <person name="LaButti K."/>
            <person name="Lipzen A."/>
            <person name="Mondo S."/>
            <person name="Riley R."/>
            <person name="Salamov A."/>
            <person name="Simmons B.A."/>
            <person name="Magnuson J.K."/>
            <person name="Henrissat B."/>
            <person name="Mortensen U.H."/>
            <person name="Larsen T.O."/>
            <person name="Devries R.P."/>
            <person name="Grigoriev I.V."/>
            <person name="Machida M."/>
            <person name="Baker S.E."/>
            <person name="Andersen M.R."/>
        </authorList>
    </citation>
    <scope>NUCLEOTIDE SEQUENCE [LARGE SCALE GENOMIC DNA]</scope>
    <source>
        <strain evidence="2 3">IBT 18842</strain>
    </source>
</reference>
<dbReference type="Proteomes" id="UP000325780">
    <property type="component" value="Unassembled WGS sequence"/>
</dbReference>
<name>A0A5N6TMZ6_ASPAV</name>
<evidence type="ECO:0000256" key="1">
    <source>
        <dbReference type="SAM" id="Phobius"/>
    </source>
</evidence>
<dbReference type="EMBL" id="ML742193">
    <property type="protein sequence ID" value="KAE8147736.1"/>
    <property type="molecule type" value="Genomic_DNA"/>
</dbReference>
<dbReference type="OrthoDB" id="4488533at2759"/>
<feature type="transmembrane region" description="Helical" evidence="1">
    <location>
        <begin position="59"/>
        <end position="79"/>
    </location>
</feature>
<protein>
    <submittedName>
        <fullName evidence="2">Uncharacterized protein</fullName>
    </submittedName>
</protein>
<keyword evidence="1" id="KW-0812">Transmembrane</keyword>
<feature type="transmembrane region" description="Helical" evidence="1">
    <location>
        <begin position="6"/>
        <end position="26"/>
    </location>
</feature>
<accession>A0A5N6TMZ6</accession>
<organism evidence="2 3">
    <name type="scientific">Aspergillus avenaceus</name>
    <dbReference type="NCBI Taxonomy" id="36643"/>
    <lineage>
        <taxon>Eukaryota</taxon>
        <taxon>Fungi</taxon>
        <taxon>Dikarya</taxon>
        <taxon>Ascomycota</taxon>
        <taxon>Pezizomycotina</taxon>
        <taxon>Eurotiomycetes</taxon>
        <taxon>Eurotiomycetidae</taxon>
        <taxon>Eurotiales</taxon>
        <taxon>Aspergillaceae</taxon>
        <taxon>Aspergillus</taxon>
        <taxon>Aspergillus subgen. Circumdati</taxon>
    </lineage>
</organism>
<keyword evidence="1" id="KW-0472">Membrane</keyword>
<keyword evidence="1" id="KW-1133">Transmembrane helix</keyword>
<evidence type="ECO:0000313" key="3">
    <source>
        <dbReference type="Proteomes" id="UP000325780"/>
    </source>
</evidence>
<evidence type="ECO:0000313" key="2">
    <source>
        <dbReference type="EMBL" id="KAE8147736.1"/>
    </source>
</evidence>
<gene>
    <name evidence="2" type="ORF">BDV25DRAFT_142468</name>
</gene>
<sequence>MRHRELSHSATILLADIPIAVLQVLFNRKSYADSTVQAKNPQIHKTEALMLYTKMNLKYLPLAISLLATTISAESYLVMACNTNTIACRTAGIPCDNSYDASCPVRDDMRSEFAEVCRRSNGYVEIRVESGLTLQQAKNAAGCK</sequence>
<proteinExistence type="predicted"/>